<dbReference type="EMBL" id="JARVII010000018">
    <property type="protein sequence ID" value="MDG9699884.1"/>
    <property type="molecule type" value="Genomic_DNA"/>
</dbReference>
<dbReference type="SUPFAM" id="SSF55729">
    <property type="entry name" value="Acyl-CoA N-acyltransferases (Nat)"/>
    <property type="match status" value="1"/>
</dbReference>
<proteinExistence type="predicted"/>
<keyword evidence="3" id="KW-1185">Reference proteome</keyword>
<dbReference type="GO" id="GO:0016747">
    <property type="term" value="F:acyltransferase activity, transferring groups other than amino-acyl groups"/>
    <property type="evidence" value="ECO:0007669"/>
    <property type="project" value="InterPro"/>
</dbReference>
<evidence type="ECO:0000313" key="2">
    <source>
        <dbReference type="EMBL" id="MDG9699884.1"/>
    </source>
</evidence>
<dbReference type="InterPro" id="IPR016181">
    <property type="entry name" value="Acyl_CoA_acyltransferase"/>
</dbReference>
<dbReference type="RefSeq" id="WP_279524706.1">
    <property type="nucleotide sequence ID" value="NZ_JARVII010000018.1"/>
</dbReference>
<feature type="domain" description="N-acetyltransferase" evidence="1">
    <location>
        <begin position="1"/>
        <end position="133"/>
    </location>
</feature>
<sequence length="133" mass="14950">MEIIRNGADLSAYLRNINDIYESNGWGRGYSDEKIRKMFSASIYRLAVADGAAVGLLRAYGDNVVETHVTELAVHKNHQGKGYGSLLMKDLLDAFSHTAVYVMAFSENRGFFERFNLKDRSSKFTVYAVAARQ</sequence>
<dbReference type="Gene3D" id="3.40.630.30">
    <property type="match status" value="1"/>
</dbReference>
<dbReference type="PROSITE" id="PS51186">
    <property type="entry name" value="GNAT"/>
    <property type="match status" value="1"/>
</dbReference>
<dbReference type="Pfam" id="PF00583">
    <property type="entry name" value="Acetyltransf_1"/>
    <property type="match status" value="1"/>
</dbReference>
<evidence type="ECO:0000259" key="1">
    <source>
        <dbReference type="PROSITE" id="PS51186"/>
    </source>
</evidence>
<name>A0AAW6RIC1_9BURK</name>
<gene>
    <name evidence="2" type="ORF">QB898_09210</name>
</gene>
<dbReference type="CDD" id="cd04301">
    <property type="entry name" value="NAT_SF"/>
    <property type="match status" value="1"/>
</dbReference>
<dbReference type="Proteomes" id="UP001237156">
    <property type="component" value="Unassembled WGS sequence"/>
</dbReference>
<protein>
    <submittedName>
        <fullName evidence="2">GNAT family N-acetyltransferase</fullName>
    </submittedName>
</protein>
<comment type="caution">
    <text evidence="2">The sequence shown here is derived from an EMBL/GenBank/DDBJ whole genome shotgun (WGS) entry which is preliminary data.</text>
</comment>
<dbReference type="AlphaFoldDB" id="A0AAW6RIC1"/>
<organism evidence="2 3">
    <name type="scientific">Ottowia cancrivicina</name>
    <dbReference type="NCBI Taxonomy" id="3040346"/>
    <lineage>
        <taxon>Bacteria</taxon>
        <taxon>Pseudomonadati</taxon>
        <taxon>Pseudomonadota</taxon>
        <taxon>Betaproteobacteria</taxon>
        <taxon>Burkholderiales</taxon>
        <taxon>Comamonadaceae</taxon>
        <taxon>Ottowia</taxon>
    </lineage>
</organism>
<reference evidence="2 3" key="1">
    <citation type="submission" date="2023-04" db="EMBL/GenBank/DDBJ databases">
        <title>Ottowia paracancer sp. nov., isolated from human stomach.</title>
        <authorList>
            <person name="Song Y."/>
        </authorList>
    </citation>
    <scope>NUCLEOTIDE SEQUENCE [LARGE SCALE GENOMIC DNA]</scope>
    <source>
        <strain evidence="2 3">10c7w1</strain>
    </source>
</reference>
<dbReference type="InterPro" id="IPR000182">
    <property type="entry name" value="GNAT_dom"/>
</dbReference>
<accession>A0AAW6RIC1</accession>
<evidence type="ECO:0000313" key="3">
    <source>
        <dbReference type="Proteomes" id="UP001237156"/>
    </source>
</evidence>